<dbReference type="EMBL" id="JAJATW010000014">
    <property type="protein sequence ID" value="MCB5162308.1"/>
    <property type="molecule type" value="Genomic_DNA"/>
</dbReference>
<comment type="caution">
    <text evidence="1">The sequence shown here is derived from an EMBL/GenBank/DDBJ whole genome shotgun (WGS) entry which is preliminary data.</text>
</comment>
<dbReference type="AlphaFoldDB" id="A0A9X1IQU4"/>
<evidence type="ECO:0000313" key="2">
    <source>
        <dbReference type="Proteomes" id="UP001139095"/>
    </source>
</evidence>
<name>A0A9X1IQU4_9GAMM</name>
<dbReference type="RefSeq" id="WP_226754660.1">
    <property type="nucleotide sequence ID" value="NZ_JAJATW010000014.1"/>
</dbReference>
<organism evidence="1 2">
    <name type="scientific">Marinomonas algarum</name>
    <dbReference type="NCBI Taxonomy" id="2883105"/>
    <lineage>
        <taxon>Bacteria</taxon>
        <taxon>Pseudomonadati</taxon>
        <taxon>Pseudomonadota</taxon>
        <taxon>Gammaproteobacteria</taxon>
        <taxon>Oceanospirillales</taxon>
        <taxon>Oceanospirillaceae</taxon>
        <taxon>Marinomonas</taxon>
    </lineage>
</organism>
<keyword evidence="2" id="KW-1185">Reference proteome</keyword>
<reference evidence="1" key="1">
    <citation type="submission" date="2021-10" db="EMBL/GenBank/DDBJ databases">
        <title>Marinomonas pontica sp. nov., isolated from the Black Sea.</title>
        <authorList>
            <person name="Zhao L.-H."/>
            <person name="Xue J.-H."/>
        </authorList>
    </citation>
    <scope>NUCLEOTIDE SEQUENCE</scope>
    <source>
        <strain evidence="1">E8</strain>
    </source>
</reference>
<protein>
    <submittedName>
        <fullName evidence="1">Uncharacterized protein</fullName>
    </submittedName>
</protein>
<dbReference type="Proteomes" id="UP001139095">
    <property type="component" value="Unassembled WGS sequence"/>
</dbReference>
<accession>A0A9X1IQU4</accession>
<evidence type="ECO:0000313" key="1">
    <source>
        <dbReference type="EMBL" id="MCB5162308.1"/>
    </source>
</evidence>
<gene>
    <name evidence="1" type="ORF">LG368_10415</name>
</gene>
<sequence>MRISQYWQANKSVWLQIKLSTLVLLLLLQIAAWYPFLSDTYQQVIRHERQKANAQQLSRDRQVYTAALRSVQFGEAPWLSHHVVKSAETNLIQWHAKGTASLTQWRTILETVETRFALILRSASWRHLNNGHWRGELMFDVTFPTQNRPYHDWLPVRFNKTRFLPQDWQLKSVMRRQGTLSALVMYKQQAYWVQQGSWLPEVGLAVREVSFDGVSFYAEEGPDLILTRKPVGGVHDSVQH</sequence>
<proteinExistence type="predicted"/>